<accession>D2QMZ4</accession>
<name>D2QMZ4_SPILD</name>
<sequence length="54" mass="6238">MLVKKCYVVGSRQRWDGVVYFTNSTNGLRLVSELNRQFMGFNTSTVDFLGYKPN</sequence>
<dbReference type="HOGENOM" id="CLU_3048131_0_0_10"/>
<dbReference type="KEGG" id="sli:Slin_1428"/>
<evidence type="ECO:0000313" key="2">
    <source>
        <dbReference type="Proteomes" id="UP000002028"/>
    </source>
</evidence>
<dbReference type="Proteomes" id="UP000002028">
    <property type="component" value="Chromosome"/>
</dbReference>
<evidence type="ECO:0000313" key="1">
    <source>
        <dbReference type="EMBL" id="ADB37478.1"/>
    </source>
</evidence>
<keyword evidence="2" id="KW-1185">Reference proteome</keyword>
<gene>
    <name evidence="1" type="ordered locus">Slin_1428</name>
</gene>
<proteinExistence type="predicted"/>
<protein>
    <submittedName>
        <fullName evidence="1">Uncharacterized protein</fullName>
    </submittedName>
</protein>
<organism evidence="1 2">
    <name type="scientific">Spirosoma linguale (strain ATCC 33905 / DSM 74 / LMG 10896 / Claus 1)</name>
    <dbReference type="NCBI Taxonomy" id="504472"/>
    <lineage>
        <taxon>Bacteria</taxon>
        <taxon>Pseudomonadati</taxon>
        <taxon>Bacteroidota</taxon>
        <taxon>Cytophagia</taxon>
        <taxon>Cytophagales</taxon>
        <taxon>Cytophagaceae</taxon>
        <taxon>Spirosoma</taxon>
    </lineage>
</organism>
<dbReference type="AlphaFoldDB" id="D2QMZ4"/>
<dbReference type="STRING" id="504472.Slin_1428"/>
<dbReference type="EMBL" id="CP001769">
    <property type="protein sequence ID" value="ADB37478.1"/>
    <property type="molecule type" value="Genomic_DNA"/>
</dbReference>
<reference evidence="1 2" key="1">
    <citation type="journal article" date="2010" name="Stand. Genomic Sci.">
        <title>Complete genome sequence of Spirosoma linguale type strain (1).</title>
        <authorList>
            <person name="Lail K."/>
            <person name="Sikorski J."/>
            <person name="Saunders E."/>
            <person name="Lapidus A."/>
            <person name="Glavina Del Rio T."/>
            <person name="Copeland A."/>
            <person name="Tice H."/>
            <person name="Cheng J.-F."/>
            <person name="Lucas S."/>
            <person name="Nolan M."/>
            <person name="Bruce D."/>
            <person name="Goodwin L."/>
            <person name="Pitluck S."/>
            <person name="Ivanova N."/>
            <person name="Mavromatis K."/>
            <person name="Ovchinnikova G."/>
            <person name="Pati A."/>
            <person name="Chen A."/>
            <person name="Palaniappan K."/>
            <person name="Land M."/>
            <person name="Hauser L."/>
            <person name="Chang Y.-J."/>
            <person name="Jeffries C.D."/>
            <person name="Chain P."/>
            <person name="Brettin T."/>
            <person name="Detter J.C."/>
            <person name="Schuetze A."/>
            <person name="Rohde M."/>
            <person name="Tindall B.J."/>
            <person name="Goeker M."/>
            <person name="Bristow J."/>
            <person name="Eisen J.A."/>
            <person name="Markowitz V."/>
            <person name="Hugenholtz P."/>
            <person name="Kyrpides N.C."/>
            <person name="Klenk H.-P."/>
            <person name="Chen F."/>
        </authorList>
    </citation>
    <scope>NUCLEOTIDE SEQUENCE [LARGE SCALE GENOMIC DNA]</scope>
    <source>
        <strain evidence="2">ATCC 33905 / DSM 74 / LMG 10896 / Claus 1</strain>
    </source>
</reference>